<keyword evidence="6 7" id="KW-0067">ATP-binding</keyword>
<evidence type="ECO:0000256" key="4">
    <source>
        <dbReference type="ARBA" id="ARBA00022741"/>
    </source>
</evidence>
<dbReference type="InterPro" id="IPR000719">
    <property type="entry name" value="Prot_kinase_dom"/>
</dbReference>
<dbReference type="GO" id="GO:0004674">
    <property type="term" value="F:protein serine/threonine kinase activity"/>
    <property type="evidence" value="ECO:0007669"/>
    <property type="project" value="UniProtKB-KW"/>
</dbReference>
<organism evidence="10">
    <name type="scientific">Schlesneria paludicola</name>
    <dbReference type="NCBI Taxonomy" id="360056"/>
    <lineage>
        <taxon>Bacteria</taxon>
        <taxon>Pseudomonadati</taxon>
        <taxon>Planctomycetota</taxon>
        <taxon>Planctomycetia</taxon>
        <taxon>Planctomycetales</taxon>
        <taxon>Planctomycetaceae</taxon>
        <taxon>Schlesneria</taxon>
    </lineage>
</organism>
<keyword evidence="8" id="KW-0472">Membrane</keyword>
<comment type="caution">
    <text evidence="10">The sequence shown here is derived from an EMBL/GenBank/DDBJ whole genome shotgun (WGS) entry which is preliminary data.</text>
</comment>
<dbReference type="SMART" id="SM00220">
    <property type="entry name" value="S_TKc"/>
    <property type="match status" value="1"/>
</dbReference>
<sequence>MTTPPSESVQPAAANGAAAADFDLTDRTLGEFKILRRLGKGGMAEVYLAEQTTLNRQVAIKVLRPEFLADPSYVKRFQHEARAAGGLNHPNIVQVYTVDKQDGLYFIAQEYVRGSNLRDFMRKKGQLELPIALHIMKQVAAALQVAGQAGIVHRDIKPENILLTKKGEAKVADFGLAQLTQGGDRVALTQVGVTMGTPLYMSPEQAAGKQVDHRSDLYSLGAMSYHMLAGKPPFQGENALAVAVQHLNDKPKPLKELRPDLPQPVCDCIHKLMAKRKEDRYPDAQTLLGELKAFQRQFCAREGGADEAAFSAASTTGSFSRRKLLDRPARQQFLVFALAAVVVTGAAAGIGWAMRVKDPFLTPPPAEPAVDRRETIEAQYFEAICRGNDEAAWLAVVNYEPVEPGGNKLERKLAELRLAMIYLQQGRLNAAEQIFQKFRNEGVTDPWKKLHGLAGEAIMKSLRGDRVGSNLAIDTVDRLGDATKIDAKLRVLLDEARDRNSRRKS</sequence>
<evidence type="ECO:0000256" key="3">
    <source>
        <dbReference type="ARBA" id="ARBA00022679"/>
    </source>
</evidence>
<dbReference type="AlphaFoldDB" id="A0A7C4LMC0"/>
<evidence type="ECO:0000259" key="9">
    <source>
        <dbReference type="PROSITE" id="PS50011"/>
    </source>
</evidence>
<dbReference type="CDD" id="cd14014">
    <property type="entry name" value="STKc_PknB_like"/>
    <property type="match status" value="1"/>
</dbReference>
<evidence type="ECO:0000313" key="10">
    <source>
        <dbReference type="EMBL" id="HGT38657.1"/>
    </source>
</evidence>
<evidence type="ECO:0000256" key="5">
    <source>
        <dbReference type="ARBA" id="ARBA00022777"/>
    </source>
</evidence>
<dbReference type="InterPro" id="IPR011009">
    <property type="entry name" value="Kinase-like_dom_sf"/>
</dbReference>
<evidence type="ECO:0000256" key="6">
    <source>
        <dbReference type="ARBA" id="ARBA00022840"/>
    </source>
</evidence>
<dbReference type="FunFam" id="1.10.510.10:FF:000021">
    <property type="entry name" value="Serine/threonine protein kinase"/>
    <property type="match status" value="1"/>
</dbReference>
<keyword evidence="8" id="KW-1133">Transmembrane helix</keyword>
<feature type="domain" description="Protein kinase" evidence="9">
    <location>
        <begin position="32"/>
        <end position="294"/>
    </location>
</feature>
<dbReference type="InterPro" id="IPR017441">
    <property type="entry name" value="Protein_kinase_ATP_BS"/>
</dbReference>
<evidence type="ECO:0000256" key="1">
    <source>
        <dbReference type="ARBA" id="ARBA00012513"/>
    </source>
</evidence>
<dbReference type="PROSITE" id="PS00108">
    <property type="entry name" value="PROTEIN_KINASE_ST"/>
    <property type="match status" value="1"/>
</dbReference>
<keyword evidence="8" id="KW-0812">Transmembrane</keyword>
<dbReference type="EMBL" id="DSVQ01000011">
    <property type="protein sequence ID" value="HGT38657.1"/>
    <property type="molecule type" value="Genomic_DNA"/>
</dbReference>
<dbReference type="PANTHER" id="PTHR43289">
    <property type="entry name" value="MITOGEN-ACTIVATED PROTEIN KINASE KINASE KINASE 20-RELATED"/>
    <property type="match status" value="1"/>
</dbReference>
<dbReference type="InterPro" id="IPR008271">
    <property type="entry name" value="Ser/Thr_kinase_AS"/>
</dbReference>
<reference evidence="10" key="1">
    <citation type="journal article" date="2020" name="mSystems">
        <title>Genome- and Community-Level Interaction Insights into Carbon Utilization and Element Cycling Functions of Hydrothermarchaeota in Hydrothermal Sediment.</title>
        <authorList>
            <person name="Zhou Z."/>
            <person name="Liu Y."/>
            <person name="Xu W."/>
            <person name="Pan J."/>
            <person name="Luo Z.H."/>
            <person name="Li M."/>
        </authorList>
    </citation>
    <scope>NUCLEOTIDE SEQUENCE [LARGE SCALE GENOMIC DNA]</scope>
    <source>
        <strain evidence="10">SpSt-508</strain>
    </source>
</reference>
<keyword evidence="2 10" id="KW-0723">Serine/threonine-protein kinase</keyword>
<proteinExistence type="predicted"/>
<dbReference type="GO" id="GO:0005524">
    <property type="term" value="F:ATP binding"/>
    <property type="evidence" value="ECO:0007669"/>
    <property type="project" value="UniProtKB-UniRule"/>
</dbReference>
<dbReference type="PROSITE" id="PS00107">
    <property type="entry name" value="PROTEIN_KINASE_ATP"/>
    <property type="match status" value="1"/>
</dbReference>
<evidence type="ECO:0000256" key="7">
    <source>
        <dbReference type="PROSITE-ProRule" id="PRU10141"/>
    </source>
</evidence>
<dbReference type="Gene3D" id="1.10.510.10">
    <property type="entry name" value="Transferase(Phosphotransferase) domain 1"/>
    <property type="match status" value="1"/>
</dbReference>
<dbReference type="PROSITE" id="PS50011">
    <property type="entry name" value="PROTEIN_KINASE_DOM"/>
    <property type="match status" value="1"/>
</dbReference>
<gene>
    <name evidence="10" type="ORF">ENS64_05260</name>
</gene>
<dbReference type="EC" id="2.7.11.1" evidence="1"/>
<feature type="transmembrane region" description="Helical" evidence="8">
    <location>
        <begin position="333"/>
        <end position="354"/>
    </location>
</feature>
<protein>
    <recommendedName>
        <fullName evidence="1">non-specific serine/threonine protein kinase</fullName>
        <ecNumber evidence="1">2.7.11.1</ecNumber>
    </recommendedName>
</protein>
<dbReference type="SUPFAM" id="SSF56112">
    <property type="entry name" value="Protein kinase-like (PK-like)"/>
    <property type="match status" value="1"/>
</dbReference>
<feature type="binding site" evidence="7">
    <location>
        <position position="61"/>
    </location>
    <ligand>
        <name>ATP</name>
        <dbReference type="ChEBI" id="CHEBI:30616"/>
    </ligand>
</feature>
<accession>A0A7C4LMC0</accession>
<dbReference type="Gene3D" id="3.30.200.20">
    <property type="entry name" value="Phosphorylase Kinase, domain 1"/>
    <property type="match status" value="1"/>
</dbReference>
<keyword evidence="5 10" id="KW-0418">Kinase</keyword>
<dbReference type="Pfam" id="PF00069">
    <property type="entry name" value="Pkinase"/>
    <property type="match status" value="1"/>
</dbReference>
<keyword evidence="3" id="KW-0808">Transferase</keyword>
<evidence type="ECO:0000256" key="2">
    <source>
        <dbReference type="ARBA" id="ARBA00022527"/>
    </source>
</evidence>
<name>A0A7C4LMC0_9PLAN</name>
<evidence type="ECO:0000256" key="8">
    <source>
        <dbReference type="SAM" id="Phobius"/>
    </source>
</evidence>
<dbReference type="PANTHER" id="PTHR43289:SF6">
    <property type="entry name" value="SERINE_THREONINE-PROTEIN KINASE NEKL-3"/>
    <property type="match status" value="1"/>
</dbReference>
<keyword evidence="4 7" id="KW-0547">Nucleotide-binding</keyword>